<reference evidence="2" key="1">
    <citation type="journal article" date="2019" name="Int. J. Syst. Evol. Microbiol.">
        <title>The Global Catalogue of Microorganisms (GCM) 10K type strain sequencing project: providing services to taxonomists for standard genome sequencing and annotation.</title>
        <authorList>
            <consortium name="The Broad Institute Genomics Platform"/>
            <consortium name="The Broad Institute Genome Sequencing Center for Infectious Disease"/>
            <person name="Wu L."/>
            <person name="Ma J."/>
        </authorList>
    </citation>
    <scope>NUCLEOTIDE SEQUENCE [LARGE SCALE GENOMIC DNA]</scope>
    <source>
        <strain evidence="2">NBRC 102407</strain>
    </source>
</reference>
<gene>
    <name evidence="1" type="ORF">GCM10007933_40840</name>
</gene>
<keyword evidence="2" id="KW-1185">Reference proteome</keyword>
<protein>
    <submittedName>
        <fullName evidence="1">Uncharacterized protein</fullName>
    </submittedName>
</protein>
<dbReference type="EMBL" id="BSPX01000110">
    <property type="protein sequence ID" value="GLT24597.1"/>
    <property type="molecule type" value="Genomic_DNA"/>
</dbReference>
<comment type="caution">
    <text evidence="1">The sequence shown here is derived from an EMBL/GenBank/DDBJ whole genome shotgun (WGS) entry which is preliminary data.</text>
</comment>
<sequence>MTRERKSDFEALIAYVTSYKIPVKENGWRYKNALGAMHKSYFSLITLCCEMKENKDIFLKSATNPHEELMERLLETASDMGCSLFNWINGSYKTSRIMIRTAIENFVRTIGALEDKALLSEKNVYSLFEKSAELIIFSENAEIKQAFNQLHSDYKLLCQDVHTASDKNMDFLGSLADFPSYKEKKGELCTEVFVRASRLMIFVFCFVFNPFFHQMHHRNKENILVSIKKSLRPMILGH</sequence>
<evidence type="ECO:0000313" key="1">
    <source>
        <dbReference type="EMBL" id="GLT24597.1"/>
    </source>
</evidence>
<dbReference type="RefSeq" id="WP_284189762.1">
    <property type="nucleotide sequence ID" value="NZ_BSPX01000110.1"/>
</dbReference>
<organism evidence="1 2">
    <name type="scientific">Zoogloea oryzae</name>
    <dbReference type="NCBI Taxonomy" id="310767"/>
    <lineage>
        <taxon>Bacteria</taxon>
        <taxon>Pseudomonadati</taxon>
        <taxon>Pseudomonadota</taxon>
        <taxon>Betaproteobacteria</taxon>
        <taxon>Rhodocyclales</taxon>
        <taxon>Zoogloeaceae</taxon>
        <taxon>Zoogloea</taxon>
    </lineage>
</organism>
<name>A0ABQ6FJU9_9RHOO</name>
<accession>A0ABQ6FJU9</accession>
<evidence type="ECO:0000313" key="2">
    <source>
        <dbReference type="Proteomes" id="UP001157167"/>
    </source>
</evidence>
<proteinExistence type="predicted"/>
<dbReference type="Proteomes" id="UP001157167">
    <property type="component" value="Unassembled WGS sequence"/>
</dbReference>